<feature type="non-terminal residue" evidence="1">
    <location>
        <position position="1"/>
    </location>
</feature>
<dbReference type="PANTHER" id="PTHR34374:SF1">
    <property type="entry name" value="LARGE RIBOSOMAL RNA SUBUNIT ACCUMULATION PROTEIN YCED HOMOLOG 1, CHLOROPLASTIC"/>
    <property type="match status" value="1"/>
</dbReference>
<dbReference type="AlphaFoldDB" id="A0A7J7M713"/>
<dbReference type="Pfam" id="PF02620">
    <property type="entry name" value="YceD"/>
    <property type="match status" value="1"/>
</dbReference>
<dbReference type="OrthoDB" id="1931432at2759"/>
<reference evidence="1 2" key="1">
    <citation type="journal article" date="2020" name="IScience">
        <title>Genome Sequencing of the Endangered Kingdonia uniflora (Circaeasteraceae, Ranunculales) Reveals Potential Mechanisms of Evolutionary Specialization.</title>
        <authorList>
            <person name="Sun Y."/>
            <person name="Deng T."/>
            <person name="Zhang A."/>
            <person name="Moore M.J."/>
            <person name="Landis J.B."/>
            <person name="Lin N."/>
            <person name="Zhang H."/>
            <person name="Zhang X."/>
            <person name="Huang J."/>
            <person name="Zhang X."/>
            <person name="Sun H."/>
            <person name="Wang H."/>
        </authorList>
    </citation>
    <scope>NUCLEOTIDE SEQUENCE [LARGE SCALE GENOMIC DNA]</scope>
    <source>
        <strain evidence="1">TB1705</strain>
        <tissue evidence="1">Leaf</tissue>
    </source>
</reference>
<organism evidence="1 2">
    <name type="scientific">Kingdonia uniflora</name>
    <dbReference type="NCBI Taxonomy" id="39325"/>
    <lineage>
        <taxon>Eukaryota</taxon>
        <taxon>Viridiplantae</taxon>
        <taxon>Streptophyta</taxon>
        <taxon>Embryophyta</taxon>
        <taxon>Tracheophyta</taxon>
        <taxon>Spermatophyta</taxon>
        <taxon>Magnoliopsida</taxon>
        <taxon>Ranunculales</taxon>
        <taxon>Circaeasteraceae</taxon>
        <taxon>Kingdonia</taxon>
    </lineage>
</organism>
<sequence length="218" mass="24017">TIMLNTDGSLWGNIGGHGGSFRDSDGYAFLAYSGAVGEANKGPDLLASLSDVIEEIVWTPSTFPVELCNIFDKDARGTKYLRCGEPAADCVYSNFSFVLNEEPLEEPDVINMGVIFGEEKSKSYNTSSQEGDDDTDVDFDDWLYFPSEQKQIDISKNIRDIVHLEITINTVCNSECRGLCLNCGVNLNTSSCNCSEQDVVKENSYGSWGNLKSQIQQK</sequence>
<evidence type="ECO:0000313" key="1">
    <source>
        <dbReference type="EMBL" id="KAF6150681.1"/>
    </source>
</evidence>
<evidence type="ECO:0000313" key="2">
    <source>
        <dbReference type="Proteomes" id="UP000541444"/>
    </source>
</evidence>
<dbReference type="PANTHER" id="PTHR34374">
    <property type="entry name" value="LARGE RIBOSOMAL RNA SUBUNIT ACCUMULATION PROTEIN YCED HOMOLOG 1, CHLOROPLASTIC"/>
    <property type="match status" value="1"/>
</dbReference>
<keyword evidence="2" id="KW-1185">Reference proteome</keyword>
<dbReference type="EMBL" id="JACGCM010001726">
    <property type="protein sequence ID" value="KAF6150681.1"/>
    <property type="molecule type" value="Genomic_DNA"/>
</dbReference>
<name>A0A7J7M713_9MAGN</name>
<comment type="caution">
    <text evidence="1">The sequence shown here is derived from an EMBL/GenBank/DDBJ whole genome shotgun (WGS) entry which is preliminary data.</text>
</comment>
<proteinExistence type="predicted"/>
<accession>A0A7J7M713</accession>
<dbReference type="Proteomes" id="UP000541444">
    <property type="component" value="Unassembled WGS sequence"/>
</dbReference>
<gene>
    <name evidence="1" type="ORF">GIB67_020764</name>
</gene>
<protein>
    <submittedName>
        <fullName evidence="1">Uncharacterized protein</fullName>
    </submittedName>
</protein>
<dbReference type="InterPro" id="IPR003772">
    <property type="entry name" value="YceD"/>
</dbReference>